<organism evidence="10 11">
    <name type="scientific">Kitasatospora indigofera</name>
    <dbReference type="NCBI Taxonomy" id="67307"/>
    <lineage>
        <taxon>Bacteria</taxon>
        <taxon>Bacillati</taxon>
        <taxon>Actinomycetota</taxon>
        <taxon>Actinomycetes</taxon>
        <taxon>Kitasatosporales</taxon>
        <taxon>Streptomycetaceae</taxon>
        <taxon>Kitasatospora</taxon>
    </lineage>
</organism>
<dbReference type="PRINTS" id="PR00727">
    <property type="entry name" value="LEADERPTASE"/>
</dbReference>
<dbReference type="Proteomes" id="UP000617734">
    <property type="component" value="Unassembled WGS sequence"/>
</dbReference>
<evidence type="ECO:0000256" key="7">
    <source>
        <dbReference type="RuleBase" id="RU362042"/>
    </source>
</evidence>
<sequence length="346" mass="34739">MSTHEPIADRDGSPAPTGADTPSRSAAVSAPVRPRPGDAVPAGSGGASRAPDDSPVESGGSGVGFGVVPVPVPVSGAAAESEADPGPRPGREPESGSDPAGASDGEAGGQVDGEPEEEAEGGGRWARDLLLLAGICLLTLLLVNAFVARPFAVPSGSMENTLMPGDRLVANKLAYAFGGHVRRGDVVVFDGTGSFLPESAAPKGVGGTLRALGQDLGLAPAGDTVYVKRVIGVGGDRITSPGPDGPLTVNGVPLDESSYLRLGDAPSRVAFDIVVPAGKLWVMGDHRNASRDSRDHLGEPGGGFVPEGKVIGRADWVVFPVGHWTSLDRPAPFAAPGGTGGHGDKG</sequence>
<proteinExistence type="inferred from homology"/>
<dbReference type="PROSITE" id="PS00761">
    <property type="entry name" value="SPASE_I_3"/>
    <property type="match status" value="1"/>
</dbReference>
<feature type="compositionally biased region" description="Basic and acidic residues" evidence="8">
    <location>
        <begin position="1"/>
        <end position="12"/>
    </location>
</feature>
<feature type="compositionally biased region" description="Low complexity" evidence="8">
    <location>
        <begin position="66"/>
        <end position="76"/>
    </location>
</feature>
<comment type="similarity">
    <text evidence="3 7">Belongs to the peptidase S26 family.</text>
</comment>
<protein>
    <recommendedName>
        <fullName evidence="4 7">Signal peptidase I</fullName>
        <ecNumber evidence="4 7">3.4.21.89</ecNumber>
    </recommendedName>
</protein>
<evidence type="ECO:0000256" key="4">
    <source>
        <dbReference type="ARBA" id="ARBA00013208"/>
    </source>
</evidence>
<evidence type="ECO:0000256" key="1">
    <source>
        <dbReference type="ARBA" id="ARBA00000677"/>
    </source>
</evidence>
<feature type="active site" evidence="6">
    <location>
        <position position="157"/>
    </location>
</feature>
<keyword evidence="7" id="KW-0472">Membrane</keyword>
<comment type="caution">
    <text evidence="10">The sequence shown here is derived from an EMBL/GenBank/DDBJ whole genome shotgun (WGS) entry which is preliminary data.</text>
</comment>
<dbReference type="GO" id="GO:0004252">
    <property type="term" value="F:serine-type endopeptidase activity"/>
    <property type="evidence" value="ECO:0007669"/>
    <property type="project" value="InterPro"/>
</dbReference>
<comment type="subcellular location">
    <subcellularLocation>
        <location evidence="2">Cell membrane</location>
        <topology evidence="2">Single-pass type II membrane protein</topology>
    </subcellularLocation>
    <subcellularLocation>
        <location evidence="7">Membrane</location>
        <topology evidence="7">Single-pass type II membrane protein</topology>
    </subcellularLocation>
</comment>
<dbReference type="CDD" id="cd06530">
    <property type="entry name" value="S26_SPase_I"/>
    <property type="match status" value="1"/>
</dbReference>
<dbReference type="EC" id="3.4.21.89" evidence="4 7"/>
<keyword evidence="5 7" id="KW-0378">Hydrolase</keyword>
<feature type="transmembrane region" description="Helical" evidence="7">
    <location>
        <begin position="129"/>
        <end position="148"/>
    </location>
</feature>
<keyword evidence="11" id="KW-1185">Reference proteome</keyword>
<keyword evidence="7" id="KW-0645">Protease</keyword>
<dbReference type="GO" id="GO:0009003">
    <property type="term" value="F:signal peptidase activity"/>
    <property type="evidence" value="ECO:0007669"/>
    <property type="project" value="UniProtKB-EC"/>
</dbReference>
<feature type="region of interest" description="Disordered" evidence="8">
    <location>
        <begin position="1"/>
        <end position="121"/>
    </location>
</feature>
<dbReference type="PANTHER" id="PTHR43390:SF1">
    <property type="entry name" value="CHLOROPLAST PROCESSING PEPTIDASE"/>
    <property type="match status" value="1"/>
</dbReference>
<dbReference type="InterPro" id="IPR000223">
    <property type="entry name" value="Pept_S26A_signal_pept_1"/>
</dbReference>
<gene>
    <name evidence="10" type="ORF">GCM10018781_48480</name>
</gene>
<evidence type="ECO:0000313" key="11">
    <source>
        <dbReference type="Proteomes" id="UP000617734"/>
    </source>
</evidence>
<dbReference type="NCBIfam" id="TIGR02227">
    <property type="entry name" value="sigpep_I_bact"/>
    <property type="match status" value="1"/>
</dbReference>
<dbReference type="AlphaFoldDB" id="A0A919G245"/>
<reference evidence="10" key="2">
    <citation type="submission" date="2020-09" db="EMBL/GenBank/DDBJ databases">
        <authorList>
            <person name="Sun Q."/>
            <person name="Ohkuma M."/>
        </authorList>
    </citation>
    <scope>NUCLEOTIDE SEQUENCE</scope>
    <source>
        <strain evidence="10">JCM 4646</strain>
    </source>
</reference>
<name>A0A919G245_9ACTN</name>
<dbReference type="SUPFAM" id="SSF51306">
    <property type="entry name" value="LexA/Signal peptidase"/>
    <property type="match status" value="1"/>
</dbReference>
<evidence type="ECO:0000256" key="2">
    <source>
        <dbReference type="ARBA" id="ARBA00004401"/>
    </source>
</evidence>
<dbReference type="Gene3D" id="2.10.109.10">
    <property type="entry name" value="Umud Fragment, subunit A"/>
    <property type="match status" value="1"/>
</dbReference>
<dbReference type="InterPro" id="IPR019758">
    <property type="entry name" value="Pept_S26A_signal_pept_1_CS"/>
</dbReference>
<evidence type="ECO:0000256" key="5">
    <source>
        <dbReference type="ARBA" id="ARBA00022801"/>
    </source>
</evidence>
<dbReference type="GO" id="GO:0006465">
    <property type="term" value="P:signal peptide processing"/>
    <property type="evidence" value="ECO:0007669"/>
    <property type="project" value="InterPro"/>
</dbReference>
<evidence type="ECO:0000313" key="10">
    <source>
        <dbReference type="EMBL" id="GHH76718.1"/>
    </source>
</evidence>
<dbReference type="Pfam" id="PF10502">
    <property type="entry name" value="Peptidase_S26"/>
    <property type="match status" value="1"/>
</dbReference>
<feature type="domain" description="Peptidase S26" evidence="9">
    <location>
        <begin position="128"/>
        <end position="318"/>
    </location>
</feature>
<dbReference type="PANTHER" id="PTHR43390">
    <property type="entry name" value="SIGNAL PEPTIDASE I"/>
    <property type="match status" value="1"/>
</dbReference>
<dbReference type="InterPro" id="IPR036286">
    <property type="entry name" value="LexA/Signal_pep-like_sf"/>
</dbReference>
<accession>A0A919G245</accession>
<evidence type="ECO:0000256" key="3">
    <source>
        <dbReference type="ARBA" id="ARBA00009370"/>
    </source>
</evidence>
<keyword evidence="7" id="KW-1133">Transmembrane helix</keyword>
<evidence type="ECO:0000259" key="9">
    <source>
        <dbReference type="Pfam" id="PF10502"/>
    </source>
</evidence>
<evidence type="ECO:0000256" key="6">
    <source>
        <dbReference type="PIRSR" id="PIRSR600223-1"/>
    </source>
</evidence>
<dbReference type="InterPro" id="IPR019533">
    <property type="entry name" value="Peptidase_S26"/>
</dbReference>
<reference evidence="10" key="1">
    <citation type="journal article" date="2014" name="Int. J. Syst. Evol. Microbiol.">
        <title>Complete genome sequence of Corynebacterium casei LMG S-19264T (=DSM 44701T), isolated from a smear-ripened cheese.</title>
        <authorList>
            <consortium name="US DOE Joint Genome Institute (JGI-PGF)"/>
            <person name="Walter F."/>
            <person name="Albersmeier A."/>
            <person name="Kalinowski J."/>
            <person name="Ruckert C."/>
        </authorList>
    </citation>
    <scope>NUCLEOTIDE SEQUENCE</scope>
    <source>
        <strain evidence="10">JCM 4646</strain>
    </source>
</reference>
<dbReference type="GO" id="GO:0005886">
    <property type="term" value="C:plasma membrane"/>
    <property type="evidence" value="ECO:0007669"/>
    <property type="project" value="UniProtKB-SubCell"/>
</dbReference>
<feature type="active site" evidence="6">
    <location>
        <position position="228"/>
    </location>
</feature>
<comment type="catalytic activity">
    <reaction evidence="1 7">
        <text>Cleavage of hydrophobic, N-terminal signal or leader sequences from secreted and periplasmic proteins.</text>
        <dbReference type="EC" id="3.4.21.89"/>
    </reaction>
</comment>
<keyword evidence="7" id="KW-0812">Transmembrane</keyword>
<evidence type="ECO:0000256" key="8">
    <source>
        <dbReference type="SAM" id="MobiDB-lite"/>
    </source>
</evidence>
<dbReference type="EMBL" id="BNBO01000030">
    <property type="protein sequence ID" value="GHH76718.1"/>
    <property type="molecule type" value="Genomic_DNA"/>
</dbReference>